<keyword evidence="3" id="KW-1185">Reference proteome</keyword>
<evidence type="ECO:0000313" key="3">
    <source>
        <dbReference type="Proteomes" id="UP000053259"/>
    </source>
</evidence>
<proteinExistence type="predicted"/>
<organism evidence="2 3">
    <name type="scientific">Verruconis gallopava</name>
    <dbReference type="NCBI Taxonomy" id="253628"/>
    <lineage>
        <taxon>Eukaryota</taxon>
        <taxon>Fungi</taxon>
        <taxon>Dikarya</taxon>
        <taxon>Ascomycota</taxon>
        <taxon>Pezizomycotina</taxon>
        <taxon>Dothideomycetes</taxon>
        <taxon>Pleosporomycetidae</taxon>
        <taxon>Venturiales</taxon>
        <taxon>Sympoventuriaceae</taxon>
        <taxon>Verruconis</taxon>
    </lineage>
</organism>
<accession>A0A0D1XQQ8</accession>
<dbReference type="InParanoid" id="A0A0D1XQQ8"/>
<evidence type="ECO:0008006" key="4">
    <source>
        <dbReference type="Google" id="ProtNLM"/>
    </source>
</evidence>
<gene>
    <name evidence="2" type="ORF">PV09_04138</name>
</gene>
<dbReference type="Proteomes" id="UP000053259">
    <property type="component" value="Unassembled WGS sequence"/>
</dbReference>
<dbReference type="PANTHER" id="PTHR37012">
    <property type="entry name" value="B-ZIP TRANSCRIPTION FACTOR (EUROFUNG)-RELATED"/>
    <property type="match status" value="1"/>
</dbReference>
<protein>
    <recommendedName>
        <fullName evidence="4">BZIP domain-containing protein</fullName>
    </recommendedName>
</protein>
<reference evidence="2 3" key="1">
    <citation type="submission" date="2015-01" db="EMBL/GenBank/DDBJ databases">
        <title>The Genome Sequence of Ochroconis gallopava CBS43764.</title>
        <authorList>
            <consortium name="The Broad Institute Genomics Platform"/>
            <person name="Cuomo C."/>
            <person name="de Hoog S."/>
            <person name="Gorbushina A."/>
            <person name="Stielow B."/>
            <person name="Teixiera M."/>
            <person name="Abouelleil A."/>
            <person name="Chapman S.B."/>
            <person name="Priest M."/>
            <person name="Young S.K."/>
            <person name="Wortman J."/>
            <person name="Nusbaum C."/>
            <person name="Birren B."/>
        </authorList>
    </citation>
    <scope>NUCLEOTIDE SEQUENCE [LARGE SCALE GENOMIC DNA]</scope>
    <source>
        <strain evidence="2 3">CBS 43764</strain>
    </source>
</reference>
<feature type="compositionally biased region" description="Polar residues" evidence="1">
    <location>
        <begin position="1"/>
        <end position="12"/>
    </location>
</feature>
<dbReference type="PANTHER" id="PTHR37012:SF6">
    <property type="entry name" value="BZIP TRANSCRIPTION FACTOR"/>
    <property type="match status" value="1"/>
</dbReference>
<sequence length="369" mass="41972">MATTDSQAQQGTACVPPTAGSPVEQPDRPDRLSKALLRKRERDRRNQQQKRERERRLVEDLKAKISQLERELAAANADRGRGPLSLHSLICNGCRGRSCSTAGSQHDTDLASTNGSIVAASSPPVSEPFRTSHATVSLSVLKKLLDTPEWLRTPLWNVDRPNANFRFLERGQGFVPLMAQLRATPSMAEKCPPVPKAIDLLFGGSSNVLANFVVDELAGLPLLSPEKFASCWHIYLYCRWLVWPSQDTFSRLPTYFRPTPLQLVQEHHLAFDLILWPQMRDNLIRYGSKYELESVIGLLCCTYRIRGTFTKDFITREYNGEPQPTDEFYAQFMDISNWGILERFWKEYPDLMEGIDSSLMLREENLMPP</sequence>
<dbReference type="InterPro" id="IPR021833">
    <property type="entry name" value="DUF3425"/>
</dbReference>
<dbReference type="HOGENOM" id="CLU_030985_1_0_1"/>
<feature type="region of interest" description="Disordered" evidence="1">
    <location>
        <begin position="1"/>
        <end position="56"/>
    </location>
</feature>
<dbReference type="CDD" id="cd14688">
    <property type="entry name" value="bZIP_YAP"/>
    <property type="match status" value="1"/>
</dbReference>
<dbReference type="EMBL" id="KN847539">
    <property type="protein sequence ID" value="KIW04976.1"/>
    <property type="molecule type" value="Genomic_DNA"/>
</dbReference>
<evidence type="ECO:0000256" key="1">
    <source>
        <dbReference type="SAM" id="MobiDB-lite"/>
    </source>
</evidence>
<dbReference type="RefSeq" id="XP_016214845.1">
    <property type="nucleotide sequence ID" value="XM_016357441.1"/>
</dbReference>
<dbReference type="GeneID" id="27312111"/>
<dbReference type="Pfam" id="PF11905">
    <property type="entry name" value="DUF3425"/>
    <property type="match status" value="1"/>
</dbReference>
<dbReference type="VEuPathDB" id="FungiDB:PV09_04138"/>
<name>A0A0D1XQQ8_9PEZI</name>
<dbReference type="AlphaFoldDB" id="A0A0D1XQQ8"/>
<feature type="compositionally biased region" description="Basic and acidic residues" evidence="1">
    <location>
        <begin position="25"/>
        <end position="56"/>
    </location>
</feature>
<dbReference type="OrthoDB" id="4161589at2759"/>
<evidence type="ECO:0000313" key="2">
    <source>
        <dbReference type="EMBL" id="KIW04976.1"/>
    </source>
</evidence>